<keyword evidence="2" id="KW-1133">Transmembrane helix</keyword>
<comment type="similarity">
    <text evidence="1">Belongs to the multi antimicrobial extrusion (MATE) (TC 2.A.66.1) family.</text>
</comment>
<comment type="caution">
    <text evidence="3">The sequence shown here is derived from an EMBL/GenBank/DDBJ whole genome shotgun (WGS) entry which is preliminary data.</text>
</comment>
<sequence>MILRKPQPQHSLGDIMTWLSIAGRLGPDELSAAAIASMIAFVTGESTSLTSLLYIDLTIFFDGVRCYILLCILFIPVGDFSSVIEPVLLALGQPASLTRDVQIFLRVLTLGAPGYIGFESLKKYLPCQGIMRASPAVLLVISPVNVVLNLWLIHGTSLGLLGSPVALSITY</sequence>
<feature type="transmembrane region" description="Helical" evidence="2">
    <location>
        <begin position="32"/>
        <end position="55"/>
    </location>
</feature>
<gene>
    <name evidence="3" type="primary">ERC1</name>
    <name evidence="3" type="ORF">LshimejAT787_0310220</name>
</gene>
<keyword evidence="2" id="KW-0812">Transmembrane</keyword>
<feature type="transmembrane region" description="Helical" evidence="2">
    <location>
        <begin position="67"/>
        <end position="91"/>
    </location>
</feature>
<dbReference type="OrthoDB" id="2126698at2759"/>
<feature type="transmembrane region" description="Helical" evidence="2">
    <location>
        <begin position="103"/>
        <end position="121"/>
    </location>
</feature>
<reference evidence="3" key="1">
    <citation type="submission" date="2022-07" db="EMBL/GenBank/DDBJ databases">
        <title>The genome of Lyophyllum shimeji provides insight into the initial evolution of ectomycorrhizal fungal genome.</title>
        <authorList>
            <person name="Kobayashi Y."/>
            <person name="Shibata T."/>
            <person name="Hirakawa H."/>
            <person name="Shigenobu S."/>
            <person name="Nishiyama T."/>
            <person name="Yamada A."/>
            <person name="Hasebe M."/>
            <person name="Kawaguchi M."/>
        </authorList>
    </citation>
    <scope>NUCLEOTIDE SEQUENCE</scope>
    <source>
        <strain evidence="3">AT787</strain>
    </source>
</reference>
<dbReference type="Proteomes" id="UP001063166">
    <property type="component" value="Unassembled WGS sequence"/>
</dbReference>
<evidence type="ECO:0000313" key="3">
    <source>
        <dbReference type="EMBL" id="GLB36735.1"/>
    </source>
</evidence>
<name>A0A9P3PID9_LYOSH</name>
<dbReference type="GO" id="GO:0015297">
    <property type="term" value="F:antiporter activity"/>
    <property type="evidence" value="ECO:0007669"/>
    <property type="project" value="InterPro"/>
</dbReference>
<keyword evidence="4" id="KW-1185">Reference proteome</keyword>
<evidence type="ECO:0000313" key="4">
    <source>
        <dbReference type="Proteomes" id="UP001063166"/>
    </source>
</evidence>
<dbReference type="EMBL" id="BRPK01000003">
    <property type="protein sequence ID" value="GLB36735.1"/>
    <property type="molecule type" value="Genomic_DNA"/>
</dbReference>
<proteinExistence type="inferred from homology"/>
<dbReference type="InterPro" id="IPR002528">
    <property type="entry name" value="MATE_fam"/>
</dbReference>
<dbReference type="GO" id="GO:0042910">
    <property type="term" value="F:xenobiotic transmembrane transporter activity"/>
    <property type="evidence" value="ECO:0007669"/>
    <property type="project" value="InterPro"/>
</dbReference>
<feature type="transmembrane region" description="Helical" evidence="2">
    <location>
        <begin position="133"/>
        <end position="153"/>
    </location>
</feature>
<keyword evidence="2" id="KW-0472">Membrane</keyword>
<organism evidence="3 4">
    <name type="scientific">Lyophyllum shimeji</name>
    <name type="common">Hon-shimeji</name>
    <name type="synonym">Tricholoma shimeji</name>
    <dbReference type="NCBI Taxonomy" id="47721"/>
    <lineage>
        <taxon>Eukaryota</taxon>
        <taxon>Fungi</taxon>
        <taxon>Dikarya</taxon>
        <taxon>Basidiomycota</taxon>
        <taxon>Agaricomycotina</taxon>
        <taxon>Agaricomycetes</taxon>
        <taxon>Agaricomycetidae</taxon>
        <taxon>Agaricales</taxon>
        <taxon>Tricholomatineae</taxon>
        <taxon>Lyophyllaceae</taxon>
        <taxon>Lyophyllum</taxon>
    </lineage>
</organism>
<dbReference type="Pfam" id="PF01554">
    <property type="entry name" value="MatE"/>
    <property type="match status" value="1"/>
</dbReference>
<dbReference type="AlphaFoldDB" id="A0A9P3PID9"/>
<protein>
    <submittedName>
        <fullName evidence="3">MOP flippase</fullName>
    </submittedName>
</protein>
<dbReference type="GO" id="GO:0016020">
    <property type="term" value="C:membrane"/>
    <property type="evidence" value="ECO:0007669"/>
    <property type="project" value="InterPro"/>
</dbReference>
<accession>A0A9P3PID9</accession>
<evidence type="ECO:0000256" key="1">
    <source>
        <dbReference type="ARBA" id="ARBA00010199"/>
    </source>
</evidence>
<evidence type="ECO:0000256" key="2">
    <source>
        <dbReference type="SAM" id="Phobius"/>
    </source>
</evidence>